<gene>
    <name evidence="4" type="ORF">M404DRAFT_993406</name>
</gene>
<dbReference type="EMBL" id="KN831947">
    <property type="protein sequence ID" value="KIO12412.1"/>
    <property type="molecule type" value="Genomic_DNA"/>
</dbReference>
<evidence type="ECO:0000313" key="5">
    <source>
        <dbReference type="Proteomes" id="UP000054217"/>
    </source>
</evidence>
<dbReference type="OrthoDB" id="5569911at2759"/>
<feature type="coiled-coil region" evidence="1">
    <location>
        <begin position="756"/>
        <end position="783"/>
    </location>
</feature>
<dbReference type="SUPFAM" id="SSF103657">
    <property type="entry name" value="BAR/IMD domain-like"/>
    <property type="match status" value="1"/>
</dbReference>
<feature type="region of interest" description="Disordered" evidence="2">
    <location>
        <begin position="1"/>
        <end position="125"/>
    </location>
</feature>
<dbReference type="InterPro" id="IPR029191">
    <property type="entry name" value="Uds1"/>
</dbReference>
<proteinExistence type="predicted"/>
<dbReference type="GO" id="GO:0051015">
    <property type="term" value="F:actin filament binding"/>
    <property type="evidence" value="ECO:0007669"/>
    <property type="project" value="TreeGrafter"/>
</dbReference>
<name>A0A0C3KSD5_PISTI</name>
<dbReference type="AlphaFoldDB" id="A0A0C3KSD5"/>
<evidence type="ECO:0000256" key="1">
    <source>
        <dbReference type="SAM" id="Coils"/>
    </source>
</evidence>
<feature type="coiled-coil region" evidence="1">
    <location>
        <begin position="820"/>
        <end position="847"/>
    </location>
</feature>
<keyword evidence="1" id="KW-0175">Coiled coil</keyword>
<accession>A0A0C3KSD5</accession>
<feature type="compositionally biased region" description="Polar residues" evidence="2">
    <location>
        <begin position="80"/>
        <end position="94"/>
    </location>
</feature>
<dbReference type="InterPro" id="IPR027267">
    <property type="entry name" value="AH/BAR_dom_sf"/>
</dbReference>
<evidence type="ECO:0000256" key="2">
    <source>
        <dbReference type="SAM" id="MobiDB-lite"/>
    </source>
</evidence>
<protein>
    <recommendedName>
        <fullName evidence="3">Up-regulated during septation protein 1 domain-containing protein</fullName>
    </recommendedName>
</protein>
<dbReference type="HOGENOM" id="CLU_011428_0_0_1"/>
<dbReference type="GO" id="GO:0032982">
    <property type="term" value="C:myosin filament"/>
    <property type="evidence" value="ECO:0007669"/>
    <property type="project" value="TreeGrafter"/>
</dbReference>
<feature type="compositionally biased region" description="Polar residues" evidence="2">
    <location>
        <begin position="42"/>
        <end position="52"/>
    </location>
</feature>
<reference evidence="5" key="2">
    <citation type="submission" date="2015-01" db="EMBL/GenBank/DDBJ databases">
        <title>Evolutionary Origins and Diversification of the Mycorrhizal Mutualists.</title>
        <authorList>
            <consortium name="DOE Joint Genome Institute"/>
            <consortium name="Mycorrhizal Genomics Consortium"/>
            <person name="Kohler A."/>
            <person name="Kuo A."/>
            <person name="Nagy L.G."/>
            <person name="Floudas D."/>
            <person name="Copeland A."/>
            <person name="Barry K.W."/>
            <person name="Cichocki N."/>
            <person name="Veneault-Fourrey C."/>
            <person name="LaButti K."/>
            <person name="Lindquist E.A."/>
            <person name="Lipzen A."/>
            <person name="Lundell T."/>
            <person name="Morin E."/>
            <person name="Murat C."/>
            <person name="Riley R."/>
            <person name="Ohm R."/>
            <person name="Sun H."/>
            <person name="Tunlid A."/>
            <person name="Henrissat B."/>
            <person name="Grigoriev I.V."/>
            <person name="Hibbett D.S."/>
            <person name="Martin F."/>
        </authorList>
    </citation>
    <scope>NUCLEOTIDE SEQUENCE [LARGE SCALE GENOMIC DNA]</scope>
    <source>
        <strain evidence="5">Marx 270</strain>
    </source>
</reference>
<dbReference type="Proteomes" id="UP000054217">
    <property type="component" value="Unassembled WGS sequence"/>
</dbReference>
<dbReference type="STRING" id="870435.A0A0C3KSD5"/>
<feature type="compositionally biased region" description="Low complexity" evidence="2">
    <location>
        <begin position="22"/>
        <end position="31"/>
    </location>
</feature>
<sequence>MNGVRRLWGGGRTSPATPQPQPHHATTETTPAPTPPAAASKSLWSPQVSRSASPAEDEPHTTTPGLTIRKTKQAPIISATVGNSTPASPLSSAHSHTRSTESHALSSPPRKSSGGNHPAGPSYPYAAPPDSLLAFEHVNIRDELLMSLLTSEAIVDSRDCEILGAEEVEELKEEYQVLKIRLAATEKKLNLDTKMRDAALSLSRINAVHARSSKQMEEQLEAAERKVTATQKEYWYVLERTGEVRQKLLEHCAGVLGYSVQKMERAANPLANGYDCNALGTETPSGSSTKIPPVTSSTARFDATHLFAGHADAQFPRLPPSASDVAELEVKLRAATESLNAANKQQAEMARELQQLRLEKEQLELVMGMELQNKNDELSKERLVWEEDRAKLAVREREVEELQRRLDGLEAEGERAMETEGLLADAQRKADAKIQQKEEEMSALERQLAEMRDQWEAEKHAMEEERLAKVGALQEELESLRTSTEARAELEEAVDMLHALMRQYDLQHSQDDRSLQGALLSLNSHLSSLSEVLEGHHKACGEWESLRERLESELQSKYEEHQTMAAELEVIRRERDEAKQENVELDLRIKALSAPTVHHGPPIEYKGEIADVVALLQPAWAVLPAPELRAPTLSTRRHLRVISSASSPGGQSKSGLPSLSDMDVRSLKALYDAKSQQSAVGGPFSIEAFVARVQALIIDDRALIERLIRFAQAHDMLKKNAERAQKLAQDSNVALETYQKHLTVLENQNHALMASQSALMEEIEELRASVDRAVADKRQIETHAADQAETCRQLTEANNVLSAKTLALAQEAAAAPEAVRKQLESQLSECREKLRKAEEEVHAMQTSEQTQRIALLDELNSMQTANANLRAQLRAAKR</sequence>
<feature type="coiled-coil region" evidence="1">
    <location>
        <begin position="540"/>
        <end position="588"/>
    </location>
</feature>
<dbReference type="InParanoid" id="A0A0C3KSD5"/>
<keyword evidence="5" id="KW-1185">Reference proteome</keyword>
<dbReference type="PANTHER" id="PTHR45615">
    <property type="entry name" value="MYOSIN HEAVY CHAIN, NON-MUSCLE"/>
    <property type="match status" value="1"/>
</dbReference>
<dbReference type="GO" id="GO:0016460">
    <property type="term" value="C:myosin II complex"/>
    <property type="evidence" value="ECO:0007669"/>
    <property type="project" value="TreeGrafter"/>
</dbReference>
<dbReference type="GO" id="GO:0000146">
    <property type="term" value="F:microfilament motor activity"/>
    <property type="evidence" value="ECO:0007669"/>
    <property type="project" value="TreeGrafter"/>
</dbReference>
<feature type="domain" description="Up-regulated during septation protein 1" evidence="3">
    <location>
        <begin position="146"/>
        <end position="258"/>
    </location>
</feature>
<dbReference type="Pfam" id="PF15456">
    <property type="entry name" value="Uds1"/>
    <property type="match status" value="1"/>
</dbReference>
<dbReference type="PANTHER" id="PTHR45615:SF40">
    <property type="entry name" value="MYOSIN HEAVY CHAIN, NON-MUSCLE"/>
    <property type="match status" value="1"/>
</dbReference>
<feature type="coiled-coil region" evidence="1">
    <location>
        <begin position="325"/>
        <end position="366"/>
    </location>
</feature>
<feature type="compositionally biased region" description="Polar residues" evidence="2">
    <location>
        <begin position="102"/>
        <end position="115"/>
    </location>
</feature>
<evidence type="ECO:0000259" key="3">
    <source>
        <dbReference type="Pfam" id="PF15456"/>
    </source>
</evidence>
<feature type="coiled-coil region" evidence="1">
    <location>
        <begin position="392"/>
        <end position="503"/>
    </location>
</feature>
<organism evidence="4 5">
    <name type="scientific">Pisolithus tinctorius Marx 270</name>
    <dbReference type="NCBI Taxonomy" id="870435"/>
    <lineage>
        <taxon>Eukaryota</taxon>
        <taxon>Fungi</taxon>
        <taxon>Dikarya</taxon>
        <taxon>Basidiomycota</taxon>
        <taxon>Agaricomycotina</taxon>
        <taxon>Agaricomycetes</taxon>
        <taxon>Agaricomycetidae</taxon>
        <taxon>Boletales</taxon>
        <taxon>Sclerodermatineae</taxon>
        <taxon>Pisolithaceae</taxon>
        <taxon>Pisolithus</taxon>
    </lineage>
</organism>
<feature type="coiled-coil region" evidence="1">
    <location>
        <begin position="168"/>
        <end position="233"/>
    </location>
</feature>
<dbReference type="GO" id="GO:0005737">
    <property type="term" value="C:cytoplasm"/>
    <property type="evidence" value="ECO:0007669"/>
    <property type="project" value="TreeGrafter"/>
</dbReference>
<evidence type="ECO:0000313" key="4">
    <source>
        <dbReference type="EMBL" id="KIO12412.1"/>
    </source>
</evidence>
<reference evidence="4 5" key="1">
    <citation type="submission" date="2014-04" db="EMBL/GenBank/DDBJ databases">
        <authorList>
            <consortium name="DOE Joint Genome Institute"/>
            <person name="Kuo A."/>
            <person name="Kohler A."/>
            <person name="Costa M.D."/>
            <person name="Nagy L.G."/>
            <person name="Floudas D."/>
            <person name="Copeland A."/>
            <person name="Barry K.W."/>
            <person name="Cichocki N."/>
            <person name="Veneault-Fourrey C."/>
            <person name="LaButti K."/>
            <person name="Lindquist E.A."/>
            <person name="Lipzen A."/>
            <person name="Lundell T."/>
            <person name="Morin E."/>
            <person name="Murat C."/>
            <person name="Sun H."/>
            <person name="Tunlid A."/>
            <person name="Henrissat B."/>
            <person name="Grigoriev I.V."/>
            <person name="Hibbett D.S."/>
            <person name="Martin F."/>
            <person name="Nordberg H.P."/>
            <person name="Cantor M.N."/>
            <person name="Hua S.X."/>
        </authorList>
    </citation>
    <scope>NUCLEOTIDE SEQUENCE [LARGE SCALE GENOMIC DNA]</scope>
    <source>
        <strain evidence="4 5">Marx 270</strain>
    </source>
</reference>